<reference evidence="5 6" key="2">
    <citation type="journal article" date="2011" name="J. Bacteriol.">
        <title>Complete genome sequence of strain HTCC2503T of Parvularcula bermudensis, the type species of the order "Parvularculales" in the class Alphaproteobacteria.</title>
        <authorList>
            <person name="Oh H.M."/>
            <person name="Kang I."/>
            <person name="Vergin K.L."/>
            <person name="Kang D."/>
            <person name="Rhee K.H."/>
            <person name="Giovannoni S.J."/>
            <person name="Cho J.C."/>
        </authorList>
    </citation>
    <scope>NUCLEOTIDE SEQUENCE [LARGE SCALE GENOMIC DNA]</scope>
    <source>
        <strain evidence="6">ATCC BAA-594 / HTCC2503 / KCTC 12087</strain>
    </source>
</reference>
<dbReference type="Pfam" id="PF01230">
    <property type="entry name" value="HIT"/>
    <property type="match status" value="1"/>
</dbReference>
<evidence type="ECO:0000313" key="6">
    <source>
        <dbReference type="Proteomes" id="UP000001302"/>
    </source>
</evidence>
<dbReference type="RefSeq" id="WP_013299275.1">
    <property type="nucleotide sequence ID" value="NC_014414.1"/>
</dbReference>
<dbReference type="KEGG" id="pbr:PB2503_01107"/>
<sequence length="142" mass="15223">MDLSTPYDPENVFAKILRGDIPAAVIAETDDTLAFMDAFPQTKGHSLVIPKSQATNLLEIGEAPLAALIAETQRIARAVHRALQPDGIRLMQFNGSAAGQSVFHIHFHILPIWADQAPGPHGQGQADPETLSALAEDIRAAL</sequence>
<evidence type="ECO:0000313" key="5">
    <source>
        <dbReference type="EMBL" id="ADM08301.1"/>
    </source>
</evidence>
<dbReference type="SUPFAM" id="SSF54197">
    <property type="entry name" value="HIT-like"/>
    <property type="match status" value="1"/>
</dbReference>
<gene>
    <name evidence="5" type="ordered locus">PB2503_01107</name>
</gene>
<proteinExistence type="predicted"/>
<dbReference type="Gene3D" id="3.30.428.10">
    <property type="entry name" value="HIT-like"/>
    <property type="match status" value="1"/>
</dbReference>
<feature type="short sequence motif" description="Histidine triad motif" evidence="2 3">
    <location>
        <begin position="104"/>
        <end position="108"/>
    </location>
</feature>
<dbReference type="CDD" id="cd01277">
    <property type="entry name" value="HINT_subgroup"/>
    <property type="match status" value="1"/>
</dbReference>
<dbReference type="PROSITE" id="PS51084">
    <property type="entry name" value="HIT_2"/>
    <property type="match status" value="1"/>
</dbReference>
<name>E0TB97_PARBH</name>
<dbReference type="AlphaFoldDB" id="E0TB97"/>
<dbReference type="PANTHER" id="PTHR46648:SF1">
    <property type="entry name" value="ADENOSINE 5'-MONOPHOSPHORAMIDASE HNT1"/>
    <property type="match status" value="1"/>
</dbReference>
<accession>E0TB97</accession>
<evidence type="ECO:0000256" key="1">
    <source>
        <dbReference type="PIRSR" id="PIRSR601310-1"/>
    </source>
</evidence>
<feature type="active site" description="Tele-AMP-histidine intermediate" evidence="1">
    <location>
        <position position="106"/>
    </location>
</feature>
<organism evidence="5 6">
    <name type="scientific">Parvularcula bermudensis (strain ATCC BAA-594 / HTCC2503 / KCTC 12087)</name>
    <dbReference type="NCBI Taxonomy" id="314260"/>
    <lineage>
        <taxon>Bacteria</taxon>
        <taxon>Pseudomonadati</taxon>
        <taxon>Pseudomonadota</taxon>
        <taxon>Alphaproteobacteria</taxon>
        <taxon>Parvularculales</taxon>
        <taxon>Parvularculaceae</taxon>
        <taxon>Parvularcula</taxon>
    </lineage>
</organism>
<dbReference type="PANTHER" id="PTHR46648">
    <property type="entry name" value="HIT FAMILY PROTEIN 1"/>
    <property type="match status" value="1"/>
</dbReference>
<keyword evidence="6" id="KW-1185">Reference proteome</keyword>
<dbReference type="OrthoDB" id="9784774at2"/>
<protein>
    <submittedName>
        <fullName evidence="5">Histidine triad (HIT) protein</fullName>
    </submittedName>
</protein>
<dbReference type="eggNOG" id="COG0537">
    <property type="taxonomic scope" value="Bacteria"/>
</dbReference>
<dbReference type="Proteomes" id="UP000001302">
    <property type="component" value="Chromosome"/>
</dbReference>
<dbReference type="PRINTS" id="PR00332">
    <property type="entry name" value="HISTRIAD"/>
</dbReference>
<reference evidence="6" key="1">
    <citation type="submission" date="2010-08" db="EMBL/GenBank/DDBJ databases">
        <title>Genome sequence of Parvularcula bermudensis HTCC2503.</title>
        <authorList>
            <person name="Kang D.-M."/>
            <person name="Oh H.-M."/>
            <person name="Cho J.-C."/>
        </authorList>
    </citation>
    <scope>NUCLEOTIDE SEQUENCE [LARGE SCALE GENOMIC DNA]</scope>
    <source>
        <strain evidence="6">ATCC BAA-594 / HTCC2503 / KCTC 12087</strain>
    </source>
</reference>
<feature type="domain" description="HIT" evidence="4">
    <location>
        <begin position="12"/>
        <end position="119"/>
    </location>
</feature>
<dbReference type="InterPro" id="IPR001310">
    <property type="entry name" value="Histidine_triad_HIT"/>
</dbReference>
<dbReference type="HOGENOM" id="CLU_056776_3_3_5"/>
<dbReference type="EMBL" id="CP002156">
    <property type="protein sequence ID" value="ADM08301.1"/>
    <property type="molecule type" value="Genomic_DNA"/>
</dbReference>
<dbReference type="InterPro" id="IPR011146">
    <property type="entry name" value="HIT-like"/>
</dbReference>
<dbReference type="STRING" id="314260.PB2503_01107"/>
<evidence type="ECO:0000259" key="4">
    <source>
        <dbReference type="PROSITE" id="PS51084"/>
    </source>
</evidence>
<dbReference type="InterPro" id="IPR039384">
    <property type="entry name" value="HINT"/>
</dbReference>
<evidence type="ECO:0000256" key="3">
    <source>
        <dbReference type="PROSITE-ProRule" id="PRU00464"/>
    </source>
</evidence>
<evidence type="ECO:0000256" key="2">
    <source>
        <dbReference type="PIRSR" id="PIRSR601310-3"/>
    </source>
</evidence>
<dbReference type="GO" id="GO:0003824">
    <property type="term" value="F:catalytic activity"/>
    <property type="evidence" value="ECO:0007669"/>
    <property type="project" value="InterPro"/>
</dbReference>
<dbReference type="GO" id="GO:0009117">
    <property type="term" value="P:nucleotide metabolic process"/>
    <property type="evidence" value="ECO:0007669"/>
    <property type="project" value="TreeGrafter"/>
</dbReference>
<dbReference type="InterPro" id="IPR036265">
    <property type="entry name" value="HIT-like_sf"/>
</dbReference>